<evidence type="ECO:0000256" key="1">
    <source>
        <dbReference type="ARBA" id="ARBA00001974"/>
    </source>
</evidence>
<evidence type="ECO:0000256" key="5">
    <source>
        <dbReference type="ARBA" id="ARBA00022630"/>
    </source>
</evidence>
<dbReference type="GO" id="GO:0009086">
    <property type="term" value="P:methionine biosynthetic process"/>
    <property type="evidence" value="ECO:0007669"/>
    <property type="project" value="UniProtKB-KW"/>
</dbReference>
<evidence type="ECO:0000256" key="9">
    <source>
        <dbReference type="ARBA" id="ARBA00023167"/>
    </source>
</evidence>
<dbReference type="Proteomes" id="UP000064939">
    <property type="component" value="Chromosome"/>
</dbReference>
<evidence type="ECO:0000256" key="3">
    <source>
        <dbReference type="ARBA" id="ARBA00006743"/>
    </source>
</evidence>
<evidence type="ECO:0000256" key="4">
    <source>
        <dbReference type="ARBA" id="ARBA00022605"/>
    </source>
</evidence>
<dbReference type="UniPathway" id="UPA00193"/>
<dbReference type="PANTHER" id="PTHR45754">
    <property type="entry name" value="METHYLENETETRAHYDROFOLATE REDUCTASE"/>
    <property type="match status" value="1"/>
</dbReference>
<evidence type="ECO:0000256" key="11">
    <source>
        <dbReference type="ARBA" id="ARBA00048628"/>
    </source>
</evidence>
<dbReference type="OrthoDB" id="9812555at2"/>
<gene>
    <name evidence="13" type="ORF">AOY20_13310</name>
</gene>
<dbReference type="GO" id="GO:0071949">
    <property type="term" value="F:FAD binding"/>
    <property type="evidence" value="ECO:0007669"/>
    <property type="project" value="TreeGrafter"/>
</dbReference>
<reference evidence="13 14" key="1">
    <citation type="journal article" date="2015" name="Int. J. Syst. Evol. Microbiol.">
        <title>Acinetobacter equi sp. nov. isolated from horse faeces.</title>
        <authorList>
            <person name="Poppel M.T."/>
            <person name="Skiebe E."/>
            <person name="Laue M."/>
            <person name="Bergmann H."/>
            <person name="Ebersberger I."/>
            <person name="Garn T."/>
            <person name="Fruth A."/>
            <person name="Baumgardt S."/>
            <person name="Busse H.J."/>
            <person name="Wilharm G."/>
        </authorList>
    </citation>
    <scope>NUCLEOTIDE SEQUENCE [LARGE SCALE GENOMIC DNA]</scope>
    <source>
        <strain evidence="13 14">114</strain>
    </source>
</reference>
<dbReference type="Gene3D" id="3.20.20.220">
    <property type="match status" value="1"/>
</dbReference>
<dbReference type="PANTHER" id="PTHR45754:SF3">
    <property type="entry name" value="METHYLENETETRAHYDROFOLATE REDUCTASE (NADPH)"/>
    <property type="match status" value="1"/>
</dbReference>
<protein>
    <recommendedName>
        <fullName evidence="12">Methylenetetrahydrofolate reductase</fullName>
        <ecNumber evidence="12">1.5.1.54</ecNumber>
    </recommendedName>
</protein>
<dbReference type="EMBL" id="CP012808">
    <property type="protein sequence ID" value="ALH96439.1"/>
    <property type="molecule type" value="Genomic_DNA"/>
</dbReference>
<name>A0A0N9VAQ3_9GAMM</name>
<dbReference type="NCBIfam" id="TIGR00676">
    <property type="entry name" value="fadh2"/>
    <property type="match status" value="1"/>
</dbReference>
<proteinExistence type="inferred from homology"/>
<dbReference type="AlphaFoldDB" id="A0A0N9VAQ3"/>
<keyword evidence="9" id="KW-0486">Methionine biosynthesis</keyword>
<dbReference type="GO" id="GO:0005829">
    <property type="term" value="C:cytosol"/>
    <property type="evidence" value="ECO:0007669"/>
    <property type="project" value="InterPro"/>
</dbReference>
<accession>A0A0N9VAQ3</accession>
<comment type="catalytic activity">
    <reaction evidence="11">
        <text>(6S)-5-methyl-5,6,7,8-tetrahydrofolate + NAD(+) = (6R)-5,10-methylene-5,6,7,8-tetrahydrofolate + NADH + H(+)</text>
        <dbReference type="Rhea" id="RHEA:19821"/>
        <dbReference type="ChEBI" id="CHEBI:15378"/>
        <dbReference type="ChEBI" id="CHEBI:15636"/>
        <dbReference type="ChEBI" id="CHEBI:18608"/>
        <dbReference type="ChEBI" id="CHEBI:57540"/>
        <dbReference type="ChEBI" id="CHEBI:57945"/>
        <dbReference type="EC" id="1.5.1.54"/>
    </reaction>
    <physiologicalReaction direction="right-to-left" evidence="11">
        <dbReference type="Rhea" id="RHEA:19823"/>
    </physiologicalReaction>
</comment>
<sequence length="278" mass="30663">MSKQIPISFEFFPTKTDVGAEKLKVVHQELQLLNPEFFSITYGAGGSTRERTLAAINEFNGKGIPVAPHLSCIGDDKVRIAELLDIYKAQGINRIVALRGDLPSGQVGLGELPYAQDLVRFIREHSGDHFHIEVAAYPEMHPQADSFDLDIKRFCEKANAGANAALTQFFFNPDAYFYFIERIQKEGVNIPVAPGIMPITNASNLIRFADGTGAEIPRWIRKQLAAYGDDTASIKAFGHEVIVKLCERLLAGGAPSLHFYTMNTTDPTRKLVLDLGLA</sequence>
<dbReference type="Pfam" id="PF02219">
    <property type="entry name" value="MTHFR"/>
    <property type="match status" value="1"/>
</dbReference>
<comment type="similarity">
    <text evidence="3 12">Belongs to the methylenetetrahydrofolate reductase family.</text>
</comment>
<keyword evidence="6 12" id="KW-0274">FAD</keyword>
<dbReference type="RefSeq" id="WP_054582318.1">
    <property type="nucleotide sequence ID" value="NZ_CP012808.1"/>
</dbReference>
<dbReference type="STRING" id="1324350.AOY20_13310"/>
<organism evidence="13 14">
    <name type="scientific">Acinetobacter equi</name>
    <dbReference type="NCBI Taxonomy" id="1324350"/>
    <lineage>
        <taxon>Bacteria</taxon>
        <taxon>Pseudomonadati</taxon>
        <taxon>Pseudomonadota</taxon>
        <taxon>Gammaproteobacteria</taxon>
        <taxon>Moraxellales</taxon>
        <taxon>Moraxellaceae</taxon>
        <taxon>Acinetobacter</taxon>
    </lineage>
</organism>
<keyword evidence="7 12" id="KW-0560">Oxidoreductase</keyword>
<comment type="pathway">
    <text evidence="2 12">One-carbon metabolism; tetrahydrofolate interconversion.</text>
</comment>
<keyword evidence="14" id="KW-1185">Reference proteome</keyword>
<dbReference type="GO" id="GO:0106312">
    <property type="term" value="F:methylenetetrahydrofolate reductase (NADH) activity"/>
    <property type="evidence" value="ECO:0007669"/>
    <property type="project" value="UniProtKB-EC"/>
</dbReference>
<evidence type="ECO:0000256" key="12">
    <source>
        <dbReference type="RuleBase" id="RU003862"/>
    </source>
</evidence>
<dbReference type="InterPro" id="IPR029041">
    <property type="entry name" value="FAD-linked_oxidoreductase-like"/>
</dbReference>
<keyword evidence="5 12" id="KW-0285">Flavoprotein</keyword>
<dbReference type="InterPro" id="IPR004620">
    <property type="entry name" value="MTHF_reductase_bac"/>
</dbReference>
<evidence type="ECO:0000256" key="2">
    <source>
        <dbReference type="ARBA" id="ARBA00004777"/>
    </source>
</evidence>
<dbReference type="EC" id="1.5.1.54" evidence="12"/>
<evidence type="ECO:0000256" key="6">
    <source>
        <dbReference type="ARBA" id="ARBA00022827"/>
    </source>
</evidence>
<dbReference type="SUPFAM" id="SSF51730">
    <property type="entry name" value="FAD-linked oxidoreductase"/>
    <property type="match status" value="1"/>
</dbReference>
<dbReference type="CDD" id="cd00537">
    <property type="entry name" value="MTHFR"/>
    <property type="match status" value="1"/>
</dbReference>
<dbReference type="KEGG" id="aei:AOY20_13310"/>
<dbReference type="InterPro" id="IPR003171">
    <property type="entry name" value="Mehydrof_redctse-like"/>
</dbReference>
<evidence type="ECO:0000256" key="10">
    <source>
        <dbReference type="ARBA" id="ARBA00034478"/>
    </source>
</evidence>
<evidence type="ECO:0000256" key="8">
    <source>
        <dbReference type="ARBA" id="ARBA00023027"/>
    </source>
</evidence>
<comment type="cofactor">
    <cofactor evidence="1 12">
        <name>FAD</name>
        <dbReference type="ChEBI" id="CHEBI:57692"/>
    </cofactor>
</comment>
<evidence type="ECO:0000313" key="14">
    <source>
        <dbReference type="Proteomes" id="UP000064939"/>
    </source>
</evidence>
<comment type="pathway">
    <text evidence="10">Amino-acid biosynthesis; L-methionine biosynthesis via de novo pathway.</text>
</comment>
<evidence type="ECO:0000256" key="7">
    <source>
        <dbReference type="ARBA" id="ARBA00023002"/>
    </source>
</evidence>
<dbReference type="GO" id="GO:0035999">
    <property type="term" value="P:tetrahydrofolate interconversion"/>
    <property type="evidence" value="ECO:0007669"/>
    <property type="project" value="UniProtKB-UniPathway"/>
</dbReference>
<keyword evidence="4" id="KW-0028">Amino-acid biosynthesis</keyword>
<evidence type="ECO:0000313" key="13">
    <source>
        <dbReference type="EMBL" id="ALH96439.1"/>
    </source>
</evidence>
<keyword evidence="8" id="KW-0520">NAD</keyword>